<feature type="transmembrane region" description="Helical" evidence="8">
    <location>
        <begin position="60"/>
        <end position="80"/>
    </location>
</feature>
<dbReference type="PANTHER" id="PTHR33362">
    <property type="entry name" value="SIALIC ACID TRAP TRANSPORTER PERMEASE PROTEIN SIAT-RELATED"/>
    <property type="match status" value="1"/>
</dbReference>
<accession>A0A368DU21</accession>
<feature type="transmembrane region" description="Helical" evidence="8">
    <location>
        <begin position="100"/>
        <end position="129"/>
    </location>
</feature>
<keyword evidence="7" id="KW-0813">Transport</keyword>
<evidence type="ECO:0000313" key="11">
    <source>
        <dbReference type="Proteomes" id="UP000253570"/>
    </source>
</evidence>
<sequence length="445" mass="47951">MFDYTTFVLIGLLIFSVAMGVHIVIALGMTSIVGVYLVTGNFGIVQKLVGSTSFEALRNYVFAVIPLFMLMGEFISKSGAITDVYRGIQRGLRRLPGRLAFATVLGNAIFSFVTGVSIASAAAFTRIAYPEMKRHKYNNGFSLAAITGSSCLGMLIPPSVLMIVWGILTERSIGQIFLAGVLPGLLLTSLFIIYIFFASILKPTLVGLNKDGTTDGIEIIDDTIGHAEGNVWLSFLWIIGIISLVLGGIWVGFFSPTEGAGVGATLGLLLAITKGVTRKEIIDTILSVGRTSAPILLLLLAASLYSRSLAMTGVTNTINDMFLATGFGFIGIVFLMILVWFILGMIIDSISIMLLTVAIFEPIAVSLGIEPLAFAIIGIIAIEAGLLTPPFGLLVYTVKTSARDDDVKLGQIFYYSIPYWIIMLFTVFILLMFPQIATFLPDAVF</sequence>
<feature type="transmembrane region" description="Helical" evidence="8">
    <location>
        <begin position="173"/>
        <end position="197"/>
    </location>
</feature>
<dbReference type="GO" id="GO:0005886">
    <property type="term" value="C:plasma membrane"/>
    <property type="evidence" value="ECO:0007669"/>
    <property type="project" value="UniProtKB-SubCell"/>
</dbReference>
<evidence type="ECO:0000256" key="4">
    <source>
        <dbReference type="ARBA" id="ARBA00022692"/>
    </source>
</evidence>
<evidence type="ECO:0000259" key="9">
    <source>
        <dbReference type="Pfam" id="PF06808"/>
    </source>
</evidence>
<dbReference type="PIRSF" id="PIRSF006066">
    <property type="entry name" value="HI0050"/>
    <property type="match status" value="1"/>
</dbReference>
<keyword evidence="4 8" id="KW-0812">Transmembrane</keyword>
<evidence type="ECO:0000256" key="1">
    <source>
        <dbReference type="ARBA" id="ARBA00004429"/>
    </source>
</evidence>
<dbReference type="InterPro" id="IPR010656">
    <property type="entry name" value="DctM"/>
</dbReference>
<keyword evidence="2" id="KW-1003">Cell membrane</keyword>
<proteinExistence type="predicted"/>
<feature type="transmembrane region" description="Helical" evidence="8">
    <location>
        <begin position="6"/>
        <end position="39"/>
    </location>
</feature>
<dbReference type="PANTHER" id="PTHR33362:SF5">
    <property type="entry name" value="C4-DICARBOXYLATE TRAP TRANSPORTER LARGE PERMEASE PROTEIN DCTM"/>
    <property type="match status" value="1"/>
</dbReference>
<comment type="subcellular location">
    <subcellularLocation>
        <location evidence="1 7">Cell inner membrane</location>
        <topology evidence="1 7">Multi-pass membrane protein</topology>
    </subcellularLocation>
</comment>
<dbReference type="InterPro" id="IPR004681">
    <property type="entry name" value="TRAP_DctM"/>
</dbReference>
<evidence type="ECO:0000256" key="3">
    <source>
        <dbReference type="ARBA" id="ARBA00022519"/>
    </source>
</evidence>
<name>A0A368DU21_9PROT</name>
<dbReference type="GO" id="GO:0022857">
    <property type="term" value="F:transmembrane transporter activity"/>
    <property type="evidence" value="ECO:0007669"/>
    <property type="project" value="UniProtKB-UniRule"/>
</dbReference>
<dbReference type="Pfam" id="PF06808">
    <property type="entry name" value="DctM"/>
    <property type="match status" value="1"/>
</dbReference>
<organism evidence="10 11">
    <name type="scientific">PS1 clade bacterium</name>
    <dbReference type="NCBI Taxonomy" id="2175152"/>
    <lineage>
        <taxon>Bacteria</taxon>
        <taxon>Pseudomonadati</taxon>
        <taxon>Pseudomonadota</taxon>
        <taxon>Alphaproteobacteria</taxon>
        <taxon>PS1 clade</taxon>
    </lineage>
</organism>
<evidence type="ECO:0000256" key="8">
    <source>
        <dbReference type="SAM" id="Phobius"/>
    </source>
</evidence>
<dbReference type="Proteomes" id="UP000253570">
    <property type="component" value="Unassembled WGS sequence"/>
</dbReference>
<feature type="transmembrane region" description="Helical" evidence="8">
    <location>
        <begin position="350"/>
        <end position="369"/>
    </location>
</feature>
<evidence type="ECO:0000256" key="5">
    <source>
        <dbReference type="ARBA" id="ARBA00022989"/>
    </source>
</evidence>
<comment type="function">
    <text evidence="7">Part of the tripartite ATP-independent periplasmic (TRAP) transport system.</text>
</comment>
<keyword evidence="6 8" id="KW-0472">Membrane</keyword>
<dbReference type="AlphaFoldDB" id="A0A368DU21"/>
<evidence type="ECO:0000256" key="2">
    <source>
        <dbReference type="ARBA" id="ARBA00022475"/>
    </source>
</evidence>
<feature type="transmembrane region" description="Helical" evidence="8">
    <location>
        <begin position="141"/>
        <end position="167"/>
    </location>
</feature>
<evidence type="ECO:0000256" key="7">
    <source>
        <dbReference type="RuleBase" id="RU369079"/>
    </source>
</evidence>
<protein>
    <submittedName>
        <fullName evidence="10">TRAP transporter large permease</fullName>
    </submittedName>
</protein>
<comment type="caution">
    <text evidence="10">The sequence shown here is derived from an EMBL/GenBank/DDBJ whole genome shotgun (WGS) entry which is preliminary data.</text>
</comment>
<feature type="domain" description="TRAP C4-dicarboxylate transport system permease DctM subunit" evidence="9">
    <location>
        <begin position="11"/>
        <end position="436"/>
    </location>
</feature>
<feature type="transmembrane region" description="Helical" evidence="8">
    <location>
        <begin position="375"/>
        <end position="396"/>
    </location>
</feature>
<keyword evidence="3 7" id="KW-0997">Cell inner membrane</keyword>
<dbReference type="EMBL" id="QOQD01000001">
    <property type="protein sequence ID" value="RCL74705.1"/>
    <property type="molecule type" value="Genomic_DNA"/>
</dbReference>
<feature type="transmembrane region" description="Helical" evidence="8">
    <location>
        <begin position="288"/>
        <end position="306"/>
    </location>
</feature>
<reference evidence="10 11" key="1">
    <citation type="journal article" date="2018" name="Microbiome">
        <title>Fine metagenomic profile of the Mediterranean stratified and mixed water columns revealed by assembly and recruitment.</title>
        <authorList>
            <person name="Haro-Moreno J.M."/>
            <person name="Lopez-Perez M."/>
            <person name="De La Torre J.R."/>
            <person name="Picazo A."/>
            <person name="Camacho A."/>
            <person name="Rodriguez-Valera F."/>
        </authorList>
    </citation>
    <scope>NUCLEOTIDE SEQUENCE [LARGE SCALE GENOMIC DNA]</scope>
    <source>
        <strain evidence="10">MED-G57</strain>
    </source>
</reference>
<evidence type="ECO:0000313" key="10">
    <source>
        <dbReference type="EMBL" id="RCL74705.1"/>
    </source>
</evidence>
<keyword evidence="5 8" id="KW-1133">Transmembrane helix</keyword>
<feature type="transmembrane region" description="Helical" evidence="8">
    <location>
        <begin position="321"/>
        <end position="343"/>
    </location>
</feature>
<evidence type="ECO:0000256" key="6">
    <source>
        <dbReference type="ARBA" id="ARBA00023136"/>
    </source>
</evidence>
<gene>
    <name evidence="10" type="ORF">DBW71_00750</name>
</gene>
<feature type="transmembrane region" description="Helical" evidence="8">
    <location>
        <begin position="417"/>
        <end position="437"/>
    </location>
</feature>
<feature type="transmembrane region" description="Helical" evidence="8">
    <location>
        <begin position="231"/>
        <end position="253"/>
    </location>
</feature>